<name>A0A3D8HHR2_9BACT</name>
<evidence type="ECO:0000313" key="2">
    <source>
        <dbReference type="Proteomes" id="UP000256321"/>
    </source>
</evidence>
<accession>A0A3D8HHR2</accession>
<organism evidence="1 2">
    <name type="scientific">Parabacteroides acidifaciens</name>
    <dbReference type="NCBI Taxonomy" id="2290935"/>
    <lineage>
        <taxon>Bacteria</taxon>
        <taxon>Pseudomonadati</taxon>
        <taxon>Bacteroidota</taxon>
        <taxon>Bacteroidia</taxon>
        <taxon>Bacteroidales</taxon>
        <taxon>Tannerellaceae</taxon>
        <taxon>Parabacteroides</taxon>
    </lineage>
</organism>
<evidence type="ECO:0000313" key="1">
    <source>
        <dbReference type="EMBL" id="RDU50525.1"/>
    </source>
</evidence>
<gene>
    <name evidence="1" type="ORF">DWU89_03620</name>
</gene>
<reference evidence="1 2" key="1">
    <citation type="submission" date="2018-07" db="EMBL/GenBank/DDBJ databases">
        <title>Parabacteroides acidifaciens nov. sp., isolated from human feces.</title>
        <authorList>
            <person name="Wang Y.J."/>
        </authorList>
    </citation>
    <scope>NUCLEOTIDE SEQUENCE [LARGE SCALE GENOMIC DNA]</scope>
    <source>
        <strain evidence="1 2">426-9</strain>
    </source>
</reference>
<dbReference type="EMBL" id="QREV01000005">
    <property type="protein sequence ID" value="RDU50525.1"/>
    <property type="molecule type" value="Genomic_DNA"/>
</dbReference>
<sequence>MHAFWYGLGTSFHLLSSEPVKTEKRVNPKSIKISDEIEKQSKQGVIVIIWFTFPMLVVEGCKGHLPTGYHKKQNTVYYYMRTLLYAHTLISKEKNT</sequence>
<dbReference type="Proteomes" id="UP000256321">
    <property type="component" value="Unassembled WGS sequence"/>
</dbReference>
<proteinExistence type="predicted"/>
<comment type="caution">
    <text evidence="1">The sequence shown here is derived from an EMBL/GenBank/DDBJ whole genome shotgun (WGS) entry which is preliminary data.</text>
</comment>
<dbReference type="AlphaFoldDB" id="A0A3D8HHR2"/>
<protein>
    <submittedName>
        <fullName evidence="1">Uncharacterized protein</fullName>
    </submittedName>
</protein>